<evidence type="ECO:0000256" key="1">
    <source>
        <dbReference type="SAM" id="SignalP"/>
    </source>
</evidence>
<proteinExistence type="predicted"/>
<evidence type="ECO:0000313" key="2">
    <source>
        <dbReference type="EMBL" id="MBB5198772.1"/>
    </source>
</evidence>
<protein>
    <submittedName>
        <fullName evidence="2">Cytochrome c-type biogenesis protein CcmH/NrfG</fullName>
    </submittedName>
</protein>
<dbReference type="RefSeq" id="WP_168052956.1">
    <property type="nucleotide sequence ID" value="NZ_JAAOZT010000002.1"/>
</dbReference>
<evidence type="ECO:0000313" key="3">
    <source>
        <dbReference type="Proteomes" id="UP000571084"/>
    </source>
</evidence>
<feature type="chain" id="PRO_5032837458" evidence="1">
    <location>
        <begin position="24"/>
        <end position="96"/>
    </location>
</feature>
<name>A0A840RNT2_9BURK</name>
<dbReference type="AlphaFoldDB" id="A0A840RNT2"/>
<feature type="signal peptide" evidence="1">
    <location>
        <begin position="1"/>
        <end position="23"/>
    </location>
</feature>
<organism evidence="2 3">
    <name type="scientific">Glaciimonas immobilis</name>
    <dbReference type="NCBI Taxonomy" id="728004"/>
    <lineage>
        <taxon>Bacteria</taxon>
        <taxon>Pseudomonadati</taxon>
        <taxon>Pseudomonadota</taxon>
        <taxon>Betaproteobacteria</taxon>
        <taxon>Burkholderiales</taxon>
        <taxon>Oxalobacteraceae</taxon>
        <taxon>Glaciimonas</taxon>
    </lineage>
</organism>
<dbReference type="Proteomes" id="UP000571084">
    <property type="component" value="Unassembled WGS sequence"/>
</dbReference>
<keyword evidence="1" id="KW-0732">Signal</keyword>
<keyword evidence="3" id="KW-1185">Reference proteome</keyword>
<dbReference type="EMBL" id="JACHHQ010000001">
    <property type="protein sequence ID" value="MBB5198772.1"/>
    <property type="molecule type" value="Genomic_DNA"/>
</dbReference>
<comment type="caution">
    <text evidence="2">The sequence shown here is derived from an EMBL/GenBank/DDBJ whole genome shotgun (WGS) entry which is preliminary data.</text>
</comment>
<reference evidence="2 3" key="1">
    <citation type="submission" date="2020-08" db="EMBL/GenBank/DDBJ databases">
        <title>Genomic Encyclopedia of Type Strains, Phase IV (KMG-IV): sequencing the most valuable type-strain genomes for metagenomic binning, comparative biology and taxonomic classification.</title>
        <authorList>
            <person name="Goeker M."/>
        </authorList>
    </citation>
    <scope>NUCLEOTIDE SEQUENCE [LARGE SCALE GENOMIC DNA]</scope>
    <source>
        <strain evidence="2 3">DSM 23240</strain>
    </source>
</reference>
<gene>
    <name evidence="2" type="ORF">HNR39_000582</name>
</gene>
<sequence length="96" mass="10883">MMKILMTFCLALGLSVLASVAQAQTNATRATIEAPGNATAVDCQHLRDRINELDKLEQQRLLDRGTPFENKRPAESQDWINQQRKETQTKMFFGKC</sequence>
<accession>A0A840RNT2</accession>